<dbReference type="AlphaFoldDB" id="A0A2H0LYB8"/>
<protein>
    <recommendedName>
        <fullName evidence="1">Glycosyltransferase 2-like domain-containing protein</fullName>
    </recommendedName>
</protein>
<dbReference type="InterPro" id="IPR029044">
    <property type="entry name" value="Nucleotide-diphossugar_trans"/>
</dbReference>
<evidence type="ECO:0000313" key="3">
    <source>
        <dbReference type="Proteomes" id="UP000229641"/>
    </source>
</evidence>
<dbReference type="PANTHER" id="PTHR43179:SF7">
    <property type="entry name" value="RHAMNOSYLTRANSFERASE WBBL"/>
    <property type="match status" value="1"/>
</dbReference>
<sequence>MSCDIIIPVFNQDKYTKECLASIKANTDIDYRIIFVDDNSNDADTVKFLGAISDKNIKILRNEQNLGWVKSVNRGLEESGAEYVCIMNNDTIVSGGWLPEMIAVAEKEADIGLVNPEWEKPEKISISDYAAGRKRFRGEYIETDWVRGFCFLVKREVLNKIGGLDEAYSPGCFDDCDFSMRAIKEGFRCVRAKAAYVYHYRNISYKAILKDKRWNELLEAKKQLFYRRWGRPLRLVFIFTEKIVDKKVAEDMLYSLARKQHHLYIWALSKDVPLVEHTNVRINFFPKVFFSLFATFGLLNNLGRNIAKKYNAIFLNESGIFRLFLLLGLDKKINIFLRDFNSIGIGTDIIKQVENIKNERKIDGGYFNQRRGR</sequence>
<dbReference type="Gene3D" id="3.90.550.10">
    <property type="entry name" value="Spore Coat Polysaccharide Biosynthesis Protein SpsA, Chain A"/>
    <property type="match status" value="1"/>
</dbReference>
<feature type="domain" description="Glycosyltransferase 2-like" evidence="1">
    <location>
        <begin position="5"/>
        <end position="161"/>
    </location>
</feature>
<evidence type="ECO:0000313" key="2">
    <source>
        <dbReference type="EMBL" id="PIQ89381.1"/>
    </source>
</evidence>
<evidence type="ECO:0000259" key="1">
    <source>
        <dbReference type="Pfam" id="PF00535"/>
    </source>
</evidence>
<comment type="caution">
    <text evidence="2">The sequence shown here is derived from an EMBL/GenBank/DDBJ whole genome shotgun (WGS) entry which is preliminary data.</text>
</comment>
<proteinExistence type="predicted"/>
<dbReference type="SUPFAM" id="SSF53448">
    <property type="entry name" value="Nucleotide-diphospho-sugar transferases"/>
    <property type="match status" value="1"/>
</dbReference>
<accession>A0A2H0LYB8</accession>
<name>A0A2H0LYB8_9BACT</name>
<dbReference type="Proteomes" id="UP000229641">
    <property type="component" value="Unassembled WGS sequence"/>
</dbReference>
<gene>
    <name evidence="2" type="ORF">COV72_03300</name>
</gene>
<dbReference type="InterPro" id="IPR001173">
    <property type="entry name" value="Glyco_trans_2-like"/>
</dbReference>
<organism evidence="2 3">
    <name type="scientific">Candidatus Ghiorseimicrobium undicola</name>
    <dbReference type="NCBI Taxonomy" id="1974746"/>
    <lineage>
        <taxon>Bacteria</taxon>
        <taxon>Pseudomonadati</taxon>
        <taxon>Candidatus Omnitrophota</taxon>
        <taxon>Candidatus Ghiorseimicrobium</taxon>
    </lineage>
</organism>
<reference evidence="2 3" key="1">
    <citation type="submission" date="2017-09" db="EMBL/GenBank/DDBJ databases">
        <title>Depth-based differentiation of microbial function through sediment-hosted aquifers and enrichment of novel symbionts in the deep terrestrial subsurface.</title>
        <authorList>
            <person name="Probst A.J."/>
            <person name="Ladd B."/>
            <person name="Jarett J.K."/>
            <person name="Geller-Mcgrath D.E."/>
            <person name="Sieber C.M."/>
            <person name="Emerson J.B."/>
            <person name="Anantharaman K."/>
            <person name="Thomas B.C."/>
            <person name="Malmstrom R."/>
            <person name="Stieglmeier M."/>
            <person name="Klingl A."/>
            <person name="Woyke T."/>
            <person name="Ryan C.M."/>
            <person name="Banfield J.F."/>
        </authorList>
    </citation>
    <scope>NUCLEOTIDE SEQUENCE [LARGE SCALE GENOMIC DNA]</scope>
    <source>
        <strain evidence="2">CG11_big_fil_rev_8_21_14_0_20_42_13</strain>
    </source>
</reference>
<dbReference type="CDD" id="cd04186">
    <property type="entry name" value="GT_2_like_c"/>
    <property type="match status" value="1"/>
</dbReference>
<dbReference type="PANTHER" id="PTHR43179">
    <property type="entry name" value="RHAMNOSYLTRANSFERASE WBBL"/>
    <property type="match status" value="1"/>
</dbReference>
<dbReference type="Pfam" id="PF00535">
    <property type="entry name" value="Glycos_transf_2"/>
    <property type="match status" value="1"/>
</dbReference>
<dbReference type="EMBL" id="PCWA01000045">
    <property type="protein sequence ID" value="PIQ89381.1"/>
    <property type="molecule type" value="Genomic_DNA"/>
</dbReference>